<evidence type="ECO:0000313" key="3">
    <source>
        <dbReference type="EMBL" id="OWQ98392.1"/>
    </source>
</evidence>
<feature type="domain" description="Tc1-like transposase DDE" evidence="1">
    <location>
        <begin position="185"/>
        <end position="323"/>
    </location>
</feature>
<organism evidence="3 4">
    <name type="scientific">Sphingopyxis witflariensis</name>
    <dbReference type="NCBI Taxonomy" id="173675"/>
    <lineage>
        <taxon>Bacteria</taxon>
        <taxon>Pseudomonadati</taxon>
        <taxon>Pseudomonadota</taxon>
        <taxon>Alphaproteobacteria</taxon>
        <taxon>Sphingomonadales</taxon>
        <taxon>Sphingomonadaceae</taxon>
        <taxon>Sphingopyxis</taxon>
    </lineage>
</organism>
<dbReference type="InterPro" id="IPR009057">
    <property type="entry name" value="Homeodomain-like_sf"/>
</dbReference>
<reference evidence="3 4" key="1">
    <citation type="journal article" date="2002" name="Int. J. Syst. Evol. Microbiol.">
        <title>Sphingopyxis witflariensis sp. nov., isolated from activated sludge.</title>
        <authorList>
            <person name="Kampfer P."/>
            <person name="Witzenberger R."/>
            <person name="Denner E.B."/>
            <person name="Busse H.J."/>
            <person name="Neef A."/>
        </authorList>
    </citation>
    <scope>NUCLEOTIDE SEQUENCE [LARGE SCALE GENOMIC DNA]</scope>
    <source>
        <strain evidence="3 4">DSM 14551</strain>
    </source>
</reference>
<gene>
    <name evidence="3" type="ORF">CDQ91_07860</name>
</gene>
<evidence type="ECO:0000313" key="4">
    <source>
        <dbReference type="Proteomes" id="UP000197097"/>
    </source>
</evidence>
<dbReference type="AlphaFoldDB" id="A0A246JZ12"/>
<dbReference type="EMBL" id="NISJ01000003">
    <property type="protein sequence ID" value="OWQ98392.1"/>
    <property type="molecule type" value="Genomic_DNA"/>
</dbReference>
<name>A0A246JZ12_9SPHN</name>
<dbReference type="Proteomes" id="UP000197097">
    <property type="component" value="Unassembled WGS sequence"/>
</dbReference>
<sequence length="353" mass="39954">MSVPIKVRDDFSAVDIRGHARRCKDGAQVRRLLAIATILDGGSRSDAALIGGVTLQIVRDWVLRFNADGPEGLATRKAPGPQTILNDGHRRALEEIVEAGPIPAVHGVVRWRIIDLAQWLWDEFRISISKQALGHELRTMGYRKLTARPRHHGQRPEDITAFKKSFPTRLAQITRQLPKGTPIELWWQDEARVGQQTKLTRRWARRGTRPCAPKDQRRSSAWIFGAICPAEGKAAGIVMPKCNSEAMSMHLEEISFHVAPGAHAVVLLDQAGWHGSAELAVPPNITLLPLPPRCPELNPVENVWQFMRDNWLSNRIFKSYDDVVDHCCYAWNKLADQPWRIMTLGLRNWAHRY</sequence>
<protein>
    <submittedName>
        <fullName evidence="3">IS630 family transposase</fullName>
    </submittedName>
</protein>
<feature type="domain" description="Winged helix-turn helix" evidence="2">
    <location>
        <begin position="108"/>
        <end position="164"/>
    </location>
</feature>
<accession>A0A246JZ12</accession>
<dbReference type="SUPFAM" id="SSF46689">
    <property type="entry name" value="Homeodomain-like"/>
    <property type="match status" value="1"/>
</dbReference>
<proteinExistence type="predicted"/>
<dbReference type="NCBIfam" id="NF033545">
    <property type="entry name" value="transpos_IS630"/>
    <property type="match status" value="1"/>
</dbReference>
<dbReference type="Pfam" id="PF13592">
    <property type="entry name" value="HTH_33"/>
    <property type="match status" value="1"/>
</dbReference>
<dbReference type="InterPro" id="IPR047655">
    <property type="entry name" value="Transpos_IS630-like"/>
</dbReference>
<dbReference type="Pfam" id="PF13551">
    <property type="entry name" value="HTH_29"/>
    <property type="match status" value="1"/>
</dbReference>
<evidence type="ECO:0000259" key="2">
    <source>
        <dbReference type="Pfam" id="PF13592"/>
    </source>
</evidence>
<dbReference type="InterPro" id="IPR025959">
    <property type="entry name" value="Winged_HTH_dom"/>
</dbReference>
<dbReference type="Gene3D" id="3.30.420.10">
    <property type="entry name" value="Ribonuclease H-like superfamily/Ribonuclease H"/>
    <property type="match status" value="1"/>
</dbReference>
<dbReference type="InterPro" id="IPR036397">
    <property type="entry name" value="RNaseH_sf"/>
</dbReference>
<keyword evidence="4" id="KW-1185">Reference proteome</keyword>
<dbReference type="Pfam" id="PF13358">
    <property type="entry name" value="DDE_3"/>
    <property type="match status" value="1"/>
</dbReference>
<dbReference type="InterPro" id="IPR038717">
    <property type="entry name" value="Tc1-like_DDE_dom"/>
</dbReference>
<dbReference type="GO" id="GO:0003676">
    <property type="term" value="F:nucleic acid binding"/>
    <property type="evidence" value="ECO:0007669"/>
    <property type="project" value="InterPro"/>
</dbReference>
<evidence type="ECO:0000259" key="1">
    <source>
        <dbReference type="Pfam" id="PF13358"/>
    </source>
</evidence>
<dbReference type="OrthoDB" id="2375382at2"/>
<comment type="caution">
    <text evidence="3">The sequence shown here is derived from an EMBL/GenBank/DDBJ whole genome shotgun (WGS) entry which is preliminary data.</text>
</comment>